<keyword evidence="2" id="KW-1133">Transmembrane helix</keyword>
<feature type="transmembrane region" description="Helical" evidence="2">
    <location>
        <begin position="115"/>
        <end position="148"/>
    </location>
</feature>
<comment type="caution">
    <text evidence="3">The sequence shown here is derived from an EMBL/GenBank/DDBJ whole genome shotgun (WGS) entry which is preliminary data.</text>
</comment>
<proteinExistence type="predicted"/>
<keyword evidence="2" id="KW-0812">Transmembrane</keyword>
<feature type="transmembrane region" description="Helical" evidence="2">
    <location>
        <begin position="160"/>
        <end position="186"/>
    </location>
</feature>
<feature type="region of interest" description="Disordered" evidence="1">
    <location>
        <begin position="1"/>
        <end position="109"/>
    </location>
</feature>
<organism evidence="3 4">
    <name type="scientific">Candidatus Lachnoclostridium stercoripullorum</name>
    <dbReference type="NCBI Taxonomy" id="2838635"/>
    <lineage>
        <taxon>Bacteria</taxon>
        <taxon>Bacillati</taxon>
        <taxon>Bacillota</taxon>
        <taxon>Clostridia</taxon>
        <taxon>Lachnospirales</taxon>
        <taxon>Lachnospiraceae</taxon>
    </lineage>
</organism>
<evidence type="ECO:0000256" key="2">
    <source>
        <dbReference type="SAM" id="Phobius"/>
    </source>
</evidence>
<keyword evidence="2" id="KW-0472">Membrane</keyword>
<accession>A0A9D1W6B6</accession>
<feature type="compositionally biased region" description="Basic and acidic residues" evidence="1">
    <location>
        <begin position="47"/>
        <end position="64"/>
    </location>
</feature>
<feature type="compositionally biased region" description="Basic and acidic residues" evidence="1">
    <location>
        <begin position="87"/>
        <end position="97"/>
    </location>
</feature>
<dbReference type="Proteomes" id="UP000886780">
    <property type="component" value="Unassembled WGS sequence"/>
</dbReference>
<evidence type="ECO:0000313" key="3">
    <source>
        <dbReference type="EMBL" id="HIX53142.1"/>
    </source>
</evidence>
<dbReference type="EMBL" id="DXEU01000183">
    <property type="protein sequence ID" value="HIX53142.1"/>
    <property type="molecule type" value="Genomic_DNA"/>
</dbReference>
<evidence type="ECO:0008006" key="5">
    <source>
        <dbReference type="Google" id="ProtNLM"/>
    </source>
</evidence>
<evidence type="ECO:0000313" key="4">
    <source>
        <dbReference type="Proteomes" id="UP000886780"/>
    </source>
</evidence>
<feature type="compositionally biased region" description="Low complexity" evidence="1">
    <location>
        <begin position="11"/>
        <end position="44"/>
    </location>
</feature>
<name>A0A9D1W6B6_9FIRM</name>
<protein>
    <recommendedName>
        <fullName evidence="5">DUF4190 domain-containing protein</fullName>
    </recommendedName>
</protein>
<gene>
    <name evidence="3" type="ORF">IAA28_10110</name>
</gene>
<dbReference type="AlphaFoldDB" id="A0A9D1W6B6"/>
<sequence length="189" mass="19325">MDEDRTYLTGEDPASPAENPAPAAEDPASPGENPAPAAQAPSEEPVTEERPALDAVAAEERPALEETAAGENPALGETAIVPAGQPWEEKRGQRGEDLQGQEPAGYRPGDNPMAMASMVCGILSFFGICCCGLGGFLLGSLAILFGLLSRMGQKMETRAAAGIAMGAASMVISLALLISLVVIGMANAS</sequence>
<reference evidence="3" key="2">
    <citation type="submission" date="2021-04" db="EMBL/GenBank/DDBJ databases">
        <authorList>
            <person name="Gilroy R."/>
        </authorList>
    </citation>
    <scope>NUCLEOTIDE SEQUENCE</scope>
    <source>
        <strain evidence="3">ChiGjej4B4-12881</strain>
    </source>
</reference>
<reference evidence="3" key="1">
    <citation type="journal article" date="2021" name="PeerJ">
        <title>Extensive microbial diversity within the chicken gut microbiome revealed by metagenomics and culture.</title>
        <authorList>
            <person name="Gilroy R."/>
            <person name="Ravi A."/>
            <person name="Getino M."/>
            <person name="Pursley I."/>
            <person name="Horton D.L."/>
            <person name="Alikhan N.F."/>
            <person name="Baker D."/>
            <person name="Gharbi K."/>
            <person name="Hall N."/>
            <person name="Watson M."/>
            <person name="Adriaenssens E.M."/>
            <person name="Foster-Nyarko E."/>
            <person name="Jarju S."/>
            <person name="Secka A."/>
            <person name="Antonio M."/>
            <person name="Oren A."/>
            <person name="Chaudhuri R.R."/>
            <person name="La Ragione R."/>
            <person name="Hildebrand F."/>
            <person name="Pallen M.J."/>
        </authorList>
    </citation>
    <scope>NUCLEOTIDE SEQUENCE</scope>
    <source>
        <strain evidence="3">ChiGjej4B4-12881</strain>
    </source>
</reference>
<evidence type="ECO:0000256" key="1">
    <source>
        <dbReference type="SAM" id="MobiDB-lite"/>
    </source>
</evidence>